<dbReference type="PANTHER" id="PTHR43135:SF3">
    <property type="entry name" value="ALPHA-D-RIBOSE 1-METHYLPHOSPHONATE 5-TRIPHOSPHATE DIPHOSPHATASE"/>
    <property type="match status" value="1"/>
</dbReference>
<evidence type="ECO:0000313" key="4">
    <source>
        <dbReference type="Proteomes" id="UP001333710"/>
    </source>
</evidence>
<dbReference type="SUPFAM" id="SSF51338">
    <property type="entry name" value="Composite domain of metallo-dependent hydrolases"/>
    <property type="match status" value="1"/>
</dbReference>
<name>A0AA48KS56_9ALTE</name>
<dbReference type="InterPro" id="IPR006680">
    <property type="entry name" value="Amidohydro-rel"/>
</dbReference>
<dbReference type="InterPro" id="IPR011059">
    <property type="entry name" value="Metal-dep_hydrolase_composite"/>
</dbReference>
<dbReference type="Gene3D" id="3.20.20.140">
    <property type="entry name" value="Metal-dependent hydrolases"/>
    <property type="match status" value="1"/>
</dbReference>
<feature type="chain" id="PRO_5041341850" evidence="1">
    <location>
        <begin position="33"/>
        <end position="479"/>
    </location>
</feature>
<keyword evidence="4" id="KW-1185">Reference proteome</keyword>
<evidence type="ECO:0000313" key="3">
    <source>
        <dbReference type="EMBL" id="BDX06139.1"/>
    </source>
</evidence>
<evidence type="ECO:0000259" key="2">
    <source>
        <dbReference type="Pfam" id="PF01979"/>
    </source>
</evidence>
<dbReference type="PANTHER" id="PTHR43135">
    <property type="entry name" value="ALPHA-D-RIBOSE 1-METHYLPHOSPHONATE 5-TRIPHOSPHATE DIPHOSPHATASE"/>
    <property type="match status" value="1"/>
</dbReference>
<dbReference type="Proteomes" id="UP001333710">
    <property type="component" value="Chromosome"/>
</dbReference>
<proteinExistence type="predicted"/>
<reference evidence="3" key="1">
    <citation type="submission" date="2023-01" db="EMBL/GenBank/DDBJ databases">
        <title>Complete genome sequence of Planctobacterium marinum strain Dej080120_11.</title>
        <authorList>
            <person name="Ueki S."/>
            <person name="Maruyama F."/>
        </authorList>
    </citation>
    <scope>NUCLEOTIDE SEQUENCE</scope>
    <source>
        <strain evidence="3">Dej080120_11</strain>
    </source>
</reference>
<organism evidence="3 4">
    <name type="scientific">Planctobacterium marinum</name>
    <dbReference type="NCBI Taxonomy" id="1631968"/>
    <lineage>
        <taxon>Bacteria</taxon>
        <taxon>Pseudomonadati</taxon>
        <taxon>Pseudomonadota</taxon>
        <taxon>Gammaproteobacteria</taxon>
        <taxon>Alteromonadales</taxon>
        <taxon>Alteromonadaceae</taxon>
        <taxon>Planctobacterium</taxon>
    </lineage>
</organism>
<evidence type="ECO:0000256" key="1">
    <source>
        <dbReference type="SAM" id="SignalP"/>
    </source>
</evidence>
<feature type="domain" description="Amidohydrolase-related" evidence="2">
    <location>
        <begin position="114"/>
        <end position="442"/>
    </location>
</feature>
<sequence length="479" mass="52230">MNKPNTKRLFGDSFKHLSVLALSVSLAFNAWSDDHEEKSEEQSPYVEINKNPFPSTYKPADSGTVLITNVTLLDGVGGRMDNASVLIENGDIKQVGNSISASEATVIDGSGKWLTPGIIDNHSHLGVYPTPDVDSHADGNEMTKPVTAEVWAEHSVWPQDPGFSAALAGGVTALQILPGSANLVGGRAVTLKNVPNRTVQDMKFPSAPYGMKMACGENPKRVYGGKGGPMTRMGNVAGYRKEWIAAKEYKEKWDKYKAEYAEGKNPTAPGRDLKLETLMGVLNGEILVHMHCYRADEMAVMMDVMKEFDYQITSFHHAVEGYKIADLLAENNVCASMWADWWGFKMEAYDGILENIPMVANAGGCAIVHSDSDLGIQRLNQEAAKALSDGQKAGINFTKAQAWEWLSANPARSLGVFDQTGSIEPGKDADVVLWSGDPFSTYSHAEQVFIDGVKVYEKGNDTLWPVTDFELDQPGEGEL</sequence>
<gene>
    <name evidence="3" type="ORF">MACH26_16600</name>
</gene>
<accession>A0AA48KS56</accession>
<dbReference type="Pfam" id="PF01979">
    <property type="entry name" value="Amidohydro_1"/>
    <property type="match status" value="1"/>
</dbReference>
<protein>
    <submittedName>
        <fullName evidence="3">Amidohydrolase</fullName>
    </submittedName>
</protein>
<dbReference type="InterPro" id="IPR051781">
    <property type="entry name" value="Metallo-dep_Hydrolase"/>
</dbReference>
<dbReference type="RefSeq" id="WP_338292173.1">
    <property type="nucleotide sequence ID" value="NZ_AP027272.1"/>
</dbReference>
<dbReference type="GO" id="GO:0016810">
    <property type="term" value="F:hydrolase activity, acting on carbon-nitrogen (but not peptide) bonds"/>
    <property type="evidence" value="ECO:0007669"/>
    <property type="project" value="InterPro"/>
</dbReference>
<dbReference type="Gene3D" id="2.30.40.10">
    <property type="entry name" value="Urease, subunit C, domain 1"/>
    <property type="match status" value="1"/>
</dbReference>
<dbReference type="CDD" id="cd01309">
    <property type="entry name" value="Met_dep_hydrolase_C"/>
    <property type="match status" value="1"/>
</dbReference>
<dbReference type="AlphaFoldDB" id="A0AA48KS56"/>
<dbReference type="InterPro" id="IPR032466">
    <property type="entry name" value="Metal_Hydrolase"/>
</dbReference>
<dbReference type="EMBL" id="AP027272">
    <property type="protein sequence ID" value="BDX06139.1"/>
    <property type="molecule type" value="Genomic_DNA"/>
</dbReference>
<feature type="signal peptide" evidence="1">
    <location>
        <begin position="1"/>
        <end position="32"/>
    </location>
</feature>
<keyword evidence="1" id="KW-0732">Signal</keyword>
<dbReference type="SUPFAM" id="SSF51556">
    <property type="entry name" value="Metallo-dependent hydrolases"/>
    <property type="match status" value="1"/>
</dbReference>
<dbReference type="KEGG" id="pmaw:MACH26_16600"/>